<evidence type="ECO:0000256" key="1">
    <source>
        <dbReference type="SAM" id="MobiDB-lite"/>
    </source>
</evidence>
<reference evidence="2" key="1">
    <citation type="submission" date="2023-10" db="EMBL/GenBank/DDBJ databases">
        <authorList>
            <person name="Chen Y."/>
            <person name="Shah S."/>
            <person name="Dougan E. K."/>
            <person name="Thang M."/>
            <person name="Chan C."/>
        </authorList>
    </citation>
    <scope>NUCLEOTIDE SEQUENCE [LARGE SCALE GENOMIC DNA]</scope>
</reference>
<dbReference type="EMBL" id="CAUYUJ010014512">
    <property type="protein sequence ID" value="CAK0842224.1"/>
    <property type="molecule type" value="Genomic_DNA"/>
</dbReference>
<organism evidence="2 3">
    <name type="scientific">Prorocentrum cordatum</name>
    <dbReference type="NCBI Taxonomy" id="2364126"/>
    <lineage>
        <taxon>Eukaryota</taxon>
        <taxon>Sar</taxon>
        <taxon>Alveolata</taxon>
        <taxon>Dinophyceae</taxon>
        <taxon>Prorocentrales</taxon>
        <taxon>Prorocentraceae</taxon>
        <taxon>Prorocentrum</taxon>
    </lineage>
</organism>
<name>A0ABN9TAG3_9DINO</name>
<keyword evidence="3" id="KW-1185">Reference proteome</keyword>
<protein>
    <submittedName>
        <fullName evidence="2">Uncharacterized protein</fullName>
    </submittedName>
</protein>
<comment type="caution">
    <text evidence="2">The sequence shown here is derived from an EMBL/GenBank/DDBJ whole genome shotgun (WGS) entry which is preliminary data.</text>
</comment>
<accession>A0ABN9TAG3</accession>
<feature type="region of interest" description="Disordered" evidence="1">
    <location>
        <begin position="64"/>
        <end position="88"/>
    </location>
</feature>
<gene>
    <name evidence="2" type="ORF">PCOR1329_LOCUS37191</name>
</gene>
<proteinExistence type="predicted"/>
<evidence type="ECO:0000313" key="2">
    <source>
        <dbReference type="EMBL" id="CAK0842224.1"/>
    </source>
</evidence>
<evidence type="ECO:0000313" key="3">
    <source>
        <dbReference type="Proteomes" id="UP001189429"/>
    </source>
</evidence>
<dbReference type="Proteomes" id="UP001189429">
    <property type="component" value="Unassembled WGS sequence"/>
</dbReference>
<sequence length="300" mass="31831">MGPGAAACRRARAGPRPGPWPAWRCAWPPCPPSRHIAPQLSSDVAHVAIRPGGRQWLLEANGATLRREPPPGGAGARKASPASPHIAERPHSTFSAALLSDVALEARREGGGDARPALPQDQGTTACATSCGGTGSWRATRLGAPWSCSLGFGQHVAGGLRIMALCTAALCLLNENGRRLVKGRSVPGSTFARVCCGLAMKAALFLTAARAYFLAWDSAKMFKAMNSGFMNDILWQVSEDFLTDAQAIDGGLIHNLSIEVANPWTHDLTMHTLNVVLRSRGRRGPGVSLRTPPPSPSQWR</sequence>